<proteinExistence type="predicted"/>
<evidence type="ECO:0000313" key="4">
    <source>
        <dbReference type="Proteomes" id="UP000509579"/>
    </source>
</evidence>
<dbReference type="PANTHER" id="PTHR30204">
    <property type="entry name" value="REDOX-CYCLING DRUG-SENSING TRANSCRIPTIONAL ACTIVATOR SOXR"/>
    <property type="match status" value="1"/>
</dbReference>
<name>A0A6N1WZC0_9BURK</name>
<dbReference type="Proteomes" id="UP000509579">
    <property type="component" value="Chromosome"/>
</dbReference>
<dbReference type="SMART" id="SM00422">
    <property type="entry name" value="HTH_MERR"/>
    <property type="match status" value="1"/>
</dbReference>
<dbReference type="AlphaFoldDB" id="A0A6N1WZC0"/>
<evidence type="ECO:0000256" key="1">
    <source>
        <dbReference type="ARBA" id="ARBA00023125"/>
    </source>
</evidence>
<dbReference type="InterPro" id="IPR047057">
    <property type="entry name" value="MerR_fam"/>
</dbReference>
<dbReference type="GO" id="GO:0003700">
    <property type="term" value="F:DNA-binding transcription factor activity"/>
    <property type="evidence" value="ECO:0007669"/>
    <property type="project" value="InterPro"/>
</dbReference>
<keyword evidence="4" id="KW-1185">Reference proteome</keyword>
<gene>
    <name evidence="3" type="ORF">HUK68_00250</name>
</gene>
<dbReference type="PROSITE" id="PS50937">
    <property type="entry name" value="HTH_MERR_2"/>
    <property type="match status" value="1"/>
</dbReference>
<organism evidence="3 4">
    <name type="scientific">Comamonas antarctica</name>
    <dbReference type="NCBI Taxonomy" id="2743470"/>
    <lineage>
        <taxon>Bacteria</taxon>
        <taxon>Pseudomonadati</taxon>
        <taxon>Pseudomonadota</taxon>
        <taxon>Betaproteobacteria</taxon>
        <taxon>Burkholderiales</taxon>
        <taxon>Comamonadaceae</taxon>
        <taxon>Comamonas</taxon>
    </lineage>
</organism>
<feature type="domain" description="HTH merR-type" evidence="2">
    <location>
        <begin position="3"/>
        <end position="71"/>
    </location>
</feature>
<dbReference type="GO" id="GO:0003677">
    <property type="term" value="F:DNA binding"/>
    <property type="evidence" value="ECO:0007669"/>
    <property type="project" value="UniProtKB-KW"/>
</dbReference>
<accession>A0A6N1WZC0</accession>
<protein>
    <submittedName>
        <fullName evidence="3">MerR family transcriptional regulator</fullName>
    </submittedName>
</protein>
<reference evidence="3 4" key="1">
    <citation type="submission" date="2020-06" db="EMBL/GenBank/DDBJ databases">
        <title>Acidovorax antarctica sp. nov., isolated from Corinth ice sheet soil, Antarctic Fields Peninsula.</title>
        <authorList>
            <person name="Xu Q."/>
            <person name="Peng F."/>
        </authorList>
    </citation>
    <scope>NUCLEOTIDE SEQUENCE [LARGE SCALE GENOMIC DNA]</scope>
    <source>
        <strain evidence="3 4">16-35-5</strain>
    </source>
</reference>
<dbReference type="InterPro" id="IPR009061">
    <property type="entry name" value="DNA-bd_dom_put_sf"/>
</dbReference>
<evidence type="ECO:0000259" key="2">
    <source>
        <dbReference type="PROSITE" id="PS50937"/>
    </source>
</evidence>
<keyword evidence="1" id="KW-0238">DNA-binding</keyword>
<dbReference type="Pfam" id="PF13411">
    <property type="entry name" value="MerR_1"/>
    <property type="match status" value="1"/>
</dbReference>
<evidence type="ECO:0000313" key="3">
    <source>
        <dbReference type="EMBL" id="QKV51443.1"/>
    </source>
</evidence>
<sequence>MSLIDIGALARASALPTSTLRYYEDLGLIESVARNGLRRQYREDTLLQLALIALGKGAGFSLAQIKAMFDQDRQPDLPRPGLPRSGLLQRAEELDRQARRLASLSKLLRHVAECPAPSHLECARFRKLLQAACPTPALARLLAPAARKD</sequence>
<dbReference type="EMBL" id="CP054840">
    <property type="protein sequence ID" value="QKV51443.1"/>
    <property type="molecule type" value="Genomic_DNA"/>
</dbReference>
<dbReference type="SUPFAM" id="SSF46955">
    <property type="entry name" value="Putative DNA-binding domain"/>
    <property type="match status" value="1"/>
</dbReference>
<dbReference type="KEGG" id="aant:HUK68_00250"/>
<dbReference type="Gene3D" id="1.10.1660.10">
    <property type="match status" value="1"/>
</dbReference>
<dbReference type="RefSeq" id="WP_175502380.1">
    <property type="nucleotide sequence ID" value="NZ_CP054840.1"/>
</dbReference>
<dbReference type="InterPro" id="IPR000551">
    <property type="entry name" value="MerR-type_HTH_dom"/>
</dbReference>
<dbReference type="PANTHER" id="PTHR30204:SF97">
    <property type="entry name" value="MERR FAMILY REGULATORY PROTEIN"/>
    <property type="match status" value="1"/>
</dbReference>